<dbReference type="PANTHER" id="PTHR48043:SF159">
    <property type="entry name" value="EG:EG0003.4 PROTEIN-RELATED"/>
    <property type="match status" value="1"/>
</dbReference>
<reference evidence="6" key="1">
    <citation type="submission" date="2021-02" db="EMBL/GenBank/DDBJ databases">
        <authorList>
            <person name="Steward A R."/>
        </authorList>
    </citation>
    <scope>NUCLEOTIDE SEQUENCE</scope>
</reference>
<sequence length="525" mass="60499">MTLCIRECIILLCLPFCEAANILYVVPVSSRSHDIFLRPIGLELANRGHNVTVITSFDVPNSPPNYHKVVVERKEIWDLMGTARPNLFETTKISTINLINTILWKAGLALTEHILNSTEVQDFLKQDNNYDLVICETFVQDAIYYFSHRYNAPLVLVTPFGNCMRHNIAVGNPLQLATIQYEFVPIESPKSFTGRMKNLFISIYEYVSWRFWYLKQQEILAKKYIKDLPEPVPNLYDIEKNAVLFLVNRHFSFNEPMAYLPNIIEIGGLHTTMNAEPEILSKEMEKVLNESTNGVVYINFGSNVKSSELPADKKNAFISILGRLKYTVLWKWENDRTEDMPHNIITRKWFPQHKILAHPNIKLFIGHGGAMSTQEAVYHGVPILGVPIYADQYNNLLLTKEAGFGEILNFNDIDEASTERAIKDILEKETYMLKAKEVSKIFRDRPMNPLETAMFWIEYVIRNNGSNHLKSSAIDMHWTAFNMLDVYAFIVITFVAIAFLAVKLLIVLSNKLRFRRVLPKKQKRS</sequence>
<protein>
    <recommendedName>
        <fullName evidence="5">UDP-glucuronosyltransferase</fullName>
        <ecNumber evidence="5">2.4.1.17</ecNumber>
    </recommendedName>
</protein>
<dbReference type="OrthoDB" id="5835829at2759"/>
<evidence type="ECO:0000256" key="5">
    <source>
        <dbReference type="RuleBase" id="RU362059"/>
    </source>
</evidence>
<dbReference type="Proteomes" id="UP000663880">
    <property type="component" value="Unassembled WGS sequence"/>
</dbReference>
<comment type="caution">
    <text evidence="6">The sequence shown here is derived from an EMBL/GenBank/DDBJ whole genome shotgun (WGS) entry which is preliminary data.</text>
</comment>
<feature type="transmembrane region" description="Helical" evidence="5">
    <location>
        <begin position="486"/>
        <end position="508"/>
    </location>
</feature>
<comment type="similarity">
    <text evidence="1 4">Belongs to the UDP-glycosyltransferase family.</text>
</comment>
<keyword evidence="5" id="KW-1133">Transmembrane helix</keyword>
<evidence type="ECO:0000256" key="4">
    <source>
        <dbReference type="RuleBase" id="RU003718"/>
    </source>
</evidence>
<keyword evidence="5" id="KW-0732">Signal</keyword>
<dbReference type="SUPFAM" id="SSF53756">
    <property type="entry name" value="UDP-Glycosyltransferase/glycogen phosphorylase"/>
    <property type="match status" value="1"/>
</dbReference>
<accession>A0A821WWF1</accession>
<evidence type="ECO:0000313" key="6">
    <source>
        <dbReference type="EMBL" id="CAF4934771.1"/>
    </source>
</evidence>
<dbReference type="InterPro" id="IPR035595">
    <property type="entry name" value="UDP_glycos_trans_CS"/>
</dbReference>
<keyword evidence="2 4" id="KW-0328">Glycosyltransferase</keyword>
<dbReference type="Pfam" id="PF00201">
    <property type="entry name" value="UDPGT"/>
    <property type="match status" value="1"/>
</dbReference>
<dbReference type="Gene3D" id="3.40.50.2000">
    <property type="entry name" value="Glycogen Phosphorylase B"/>
    <property type="match status" value="1"/>
</dbReference>
<gene>
    <name evidence="6" type="ORF">PMACD_LOCUS14174</name>
</gene>
<keyword evidence="5" id="KW-0472">Membrane</keyword>
<evidence type="ECO:0000313" key="7">
    <source>
        <dbReference type="Proteomes" id="UP000663880"/>
    </source>
</evidence>
<evidence type="ECO:0000256" key="3">
    <source>
        <dbReference type="ARBA" id="ARBA00022679"/>
    </source>
</evidence>
<dbReference type="PROSITE" id="PS00375">
    <property type="entry name" value="UDPGT"/>
    <property type="match status" value="1"/>
</dbReference>
<keyword evidence="7" id="KW-1185">Reference proteome</keyword>
<dbReference type="InterPro" id="IPR050271">
    <property type="entry name" value="UDP-glycosyltransferase"/>
</dbReference>
<dbReference type="EC" id="2.4.1.17" evidence="5"/>
<feature type="chain" id="PRO_5033113366" description="UDP-glucuronosyltransferase" evidence="5">
    <location>
        <begin position="20"/>
        <end position="525"/>
    </location>
</feature>
<dbReference type="GO" id="GO:0016020">
    <property type="term" value="C:membrane"/>
    <property type="evidence" value="ECO:0007669"/>
    <property type="project" value="UniProtKB-SubCell"/>
</dbReference>
<comment type="catalytic activity">
    <reaction evidence="5">
        <text>glucuronate acceptor + UDP-alpha-D-glucuronate = acceptor beta-D-glucuronoside + UDP + H(+)</text>
        <dbReference type="Rhea" id="RHEA:21032"/>
        <dbReference type="ChEBI" id="CHEBI:15378"/>
        <dbReference type="ChEBI" id="CHEBI:58052"/>
        <dbReference type="ChEBI" id="CHEBI:58223"/>
        <dbReference type="ChEBI" id="CHEBI:132367"/>
        <dbReference type="ChEBI" id="CHEBI:132368"/>
        <dbReference type="EC" id="2.4.1.17"/>
    </reaction>
</comment>
<name>A0A821WWF1_9NEOP</name>
<proteinExistence type="inferred from homology"/>
<keyword evidence="5" id="KW-0812">Transmembrane</keyword>
<organism evidence="6 7">
    <name type="scientific">Pieris macdunnoughi</name>
    <dbReference type="NCBI Taxonomy" id="345717"/>
    <lineage>
        <taxon>Eukaryota</taxon>
        <taxon>Metazoa</taxon>
        <taxon>Ecdysozoa</taxon>
        <taxon>Arthropoda</taxon>
        <taxon>Hexapoda</taxon>
        <taxon>Insecta</taxon>
        <taxon>Pterygota</taxon>
        <taxon>Neoptera</taxon>
        <taxon>Endopterygota</taxon>
        <taxon>Lepidoptera</taxon>
        <taxon>Glossata</taxon>
        <taxon>Ditrysia</taxon>
        <taxon>Papilionoidea</taxon>
        <taxon>Pieridae</taxon>
        <taxon>Pierinae</taxon>
        <taxon>Pieris</taxon>
    </lineage>
</organism>
<evidence type="ECO:0000256" key="1">
    <source>
        <dbReference type="ARBA" id="ARBA00009995"/>
    </source>
</evidence>
<dbReference type="GO" id="GO:0015020">
    <property type="term" value="F:glucuronosyltransferase activity"/>
    <property type="evidence" value="ECO:0007669"/>
    <property type="project" value="UniProtKB-EC"/>
</dbReference>
<dbReference type="FunFam" id="3.40.50.2000:FF:000050">
    <property type="entry name" value="UDP-glucuronosyltransferase"/>
    <property type="match status" value="1"/>
</dbReference>
<comment type="subcellular location">
    <subcellularLocation>
        <location evidence="5">Membrane</location>
        <topology evidence="5">Single-pass membrane protein</topology>
    </subcellularLocation>
</comment>
<dbReference type="CDD" id="cd03784">
    <property type="entry name" value="GT1_Gtf-like"/>
    <property type="match status" value="1"/>
</dbReference>
<keyword evidence="3 4" id="KW-0808">Transferase</keyword>
<dbReference type="PANTHER" id="PTHR48043">
    <property type="entry name" value="EG:EG0003.4 PROTEIN-RELATED"/>
    <property type="match status" value="1"/>
</dbReference>
<feature type="signal peptide" evidence="5">
    <location>
        <begin position="1"/>
        <end position="19"/>
    </location>
</feature>
<evidence type="ECO:0000256" key="2">
    <source>
        <dbReference type="ARBA" id="ARBA00022676"/>
    </source>
</evidence>
<dbReference type="AlphaFoldDB" id="A0A821WWF1"/>
<dbReference type="EMBL" id="CAJOBZ010000063">
    <property type="protein sequence ID" value="CAF4934771.1"/>
    <property type="molecule type" value="Genomic_DNA"/>
</dbReference>
<dbReference type="InterPro" id="IPR002213">
    <property type="entry name" value="UDP_glucos_trans"/>
</dbReference>